<evidence type="ECO:0000256" key="1">
    <source>
        <dbReference type="SAM" id="Phobius"/>
    </source>
</evidence>
<keyword evidence="1" id="KW-0812">Transmembrane</keyword>
<keyword evidence="1" id="KW-0472">Membrane</keyword>
<sequence length="65" mass="7732">MLPFSGQRTEQSELVTKMIPPLKRDYEDPYERARKLRRNRTNLSSISNVFGLYFFLFLTQTTLCI</sequence>
<feature type="transmembrane region" description="Helical" evidence="1">
    <location>
        <begin position="42"/>
        <end position="63"/>
    </location>
</feature>
<organism evidence="2">
    <name type="scientific">Solanum chacoense</name>
    <name type="common">Chaco potato</name>
    <dbReference type="NCBI Taxonomy" id="4108"/>
    <lineage>
        <taxon>Eukaryota</taxon>
        <taxon>Viridiplantae</taxon>
        <taxon>Streptophyta</taxon>
        <taxon>Embryophyta</taxon>
        <taxon>Tracheophyta</taxon>
        <taxon>Spermatophyta</taxon>
        <taxon>Magnoliopsida</taxon>
        <taxon>eudicotyledons</taxon>
        <taxon>Gunneridae</taxon>
        <taxon>Pentapetalae</taxon>
        <taxon>asterids</taxon>
        <taxon>lamiids</taxon>
        <taxon>Solanales</taxon>
        <taxon>Solanaceae</taxon>
        <taxon>Solanoideae</taxon>
        <taxon>Solaneae</taxon>
        <taxon>Solanum</taxon>
    </lineage>
</organism>
<protein>
    <submittedName>
        <fullName evidence="2">Putative ovule protein</fullName>
    </submittedName>
</protein>
<evidence type="ECO:0000313" key="2">
    <source>
        <dbReference type="EMBL" id="JAP12070.1"/>
    </source>
</evidence>
<keyword evidence="1" id="KW-1133">Transmembrane helix</keyword>
<name>A0A0V0GXW6_SOLCH</name>
<reference evidence="2" key="1">
    <citation type="submission" date="2015-12" db="EMBL/GenBank/DDBJ databases">
        <title>Gene expression during late stages of embryo sac development: a critical building block for successful pollen-pistil interactions.</title>
        <authorList>
            <person name="Liu Y."/>
            <person name="Joly V."/>
            <person name="Sabar M."/>
            <person name="Matton D.P."/>
        </authorList>
    </citation>
    <scope>NUCLEOTIDE SEQUENCE</scope>
</reference>
<proteinExistence type="predicted"/>
<dbReference type="AlphaFoldDB" id="A0A0V0GXW6"/>
<accession>A0A0V0GXW6</accession>
<dbReference type="EMBL" id="GEDG01030197">
    <property type="protein sequence ID" value="JAP12070.1"/>
    <property type="molecule type" value="Transcribed_RNA"/>
</dbReference>
<feature type="non-terminal residue" evidence="2">
    <location>
        <position position="65"/>
    </location>
</feature>